<evidence type="ECO:0000313" key="1">
    <source>
        <dbReference type="EMBL" id="GAG64299.1"/>
    </source>
</evidence>
<gene>
    <name evidence="1" type="ORF">S01H4_10394</name>
</gene>
<sequence length="256" mass="28490">AGLQDTTPPLTTYALEGEKEGDLYAGPVTVTLNATDDMSGVNYTMYQLDGGIWQEYNNPFVVSDYGGHIVWFYSVDLAGNVESEKNCTFTMITPDITPPVTTCTLDGEMVSGIYISDVTATLTATDDMSGVNYTMYKINDGVWQEYSSPFVVSENGTYTIYFYSADNAKNVEPEKNIIFIIDLSDVVLKVAFMFGQIRNLAIINNFIVFDAVSVRYFSFSPFDFGIYDSGEQIMVSNKFIGLLTFRFIFGFFKVGS</sequence>
<protein>
    <recommendedName>
        <fullName evidence="2">Ig-like domain-containing protein</fullName>
    </recommendedName>
</protein>
<dbReference type="EMBL" id="BART01003963">
    <property type="protein sequence ID" value="GAG64299.1"/>
    <property type="molecule type" value="Genomic_DNA"/>
</dbReference>
<dbReference type="NCBIfam" id="NF047446">
    <property type="entry name" value="barrel_OmpL47"/>
    <property type="match status" value="2"/>
</dbReference>
<organism evidence="1">
    <name type="scientific">marine sediment metagenome</name>
    <dbReference type="NCBI Taxonomy" id="412755"/>
    <lineage>
        <taxon>unclassified sequences</taxon>
        <taxon>metagenomes</taxon>
        <taxon>ecological metagenomes</taxon>
    </lineage>
</organism>
<comment type="caution">
    <text evidence="1">The sequence shown here is derived from an EMBL/GenBank/DDBJ whole genome shotgun (WGS) entry which is preliminary data.</text>
</comment>
<evidence type="ECO:0008006" key="2">
    <source>
        <dbReference type="Google" id="ProtNLM"/>
    </source>
</evidence>
<accession>X0Z5C0</accession>
<dbReference type="AlphaFoldDB" id="X0Z5C0"/>
<reference evidence="1" key="1">
    <citation type="journal article" date="2014" name="Front. Microbiol.">
        <title>High frequency of phylogenetically diverse reductive dehalogenase-homologous genes in deep subseafloor sedimentary metagenomes.</title>
        <authorList>
            <person name="Kawai M."/>
            <person name="Futagami T."/>
            <person name="Toyoda A."/>
            <person name="Takaki Y."/>
            <person name="Nishi S."/>
            <person name="Hori S."/>
            <person name="Arai W."/>
            <person name="Tsubouchi T."/>
            <person name="Morono Y."/>
            <person name="Uchiyama I."/>
            <person name="Ito T."/>
            <person name="Fujiyama A."/>
            <person name="Inagaki F."/>
            <person name="Takami H."/>
        </authorList>
    </citation>
    <scope>NUCLEOTIDE SEQUENCE</scope>
    <source>
        <strain evidence="1">Expedition CK06-06</strain>
    </source>
</reference>
<proteinExistence type="predicted"/>
<name>X0Z5C0_9ZZZZ</name>
<dbReference type="Gene3D" id="3.30.1920.20">
    <property type="match status" value="2"/>
</dbReference>
<feature type="non-terminal residue" evidence="1">
    <location>
        <position position="1"/>
    </location>
</feature>
<dbReference type="InterPro" id="IPR058094">
    <property type="entry name" value="Ig-like_OmpL47-like"/>
</dbReference>